<dbReference type="STRING" id="342108.amb2693"/>
<dbReference type="GO" id="GO:0019677">
    <property type="term" value="P:NAD+ catabolic process"/>
    <property type="evidence" value="ECO:0007669"/>
    <property type="project" value="TreeGrafter"/>
</dbReference>
<dbReference type="GO" id="GO:0006742">
    <property type="term" value="P:NADP+ catabolic process"/>
    <property type="evidence" value="ECO:0007669"/>
    <property type="project" value="TreeGrafter"/>
</dbReference>
<dbReference type="AlphaFoldDB" id="Q2W3S7"/>
<feature type="region of interest" description="Disordered" evidence="7">
    <location>
        <begin position="1"/>
        <end position="45"/>
    </location>
</feature>
<organism evidence="9 10">
    <name type="scientific">Paramagnetospirillum magneticum (strain ATCC 700264 / AMB-1)</name>
    <name type="common">Magnetospirillum magneticum</name>
    <dbReference type="NCBI Taxonomy" id="342108"/>
    <lineage>
        <taxon>Bacteria</taxon>
        <taxon>Pseudomonadati</taxon>
        <taxon>Pseudomonadota</taxon>
        <taxon>Alphaproteobacteria</taxon>
        <taxon>Rhodospirillales</taxon>
        <taxon>Magnetospirillaceae</taxon>
        <taxon>Paramagnetospirillum</taxon>
    </lineage>
</organism>
<evidence type="ECO:0000313" key="9">
    <source>
        <dbReference type="EMBL" id="BAE51498.1"/>
    </source>
</evidence>
<dbReference type="EMBL" id="AP007255">
    <property type="protein sequence ID" value="BAE51498.1"/>
    <property type="molecule type" value="Genomic_DNA"/>
</dbReference>
<name>Q2W3S7_PARM1</name>
<dbReference type="Proteomes" id="UP000007058">
    <property type="component" value="Chromosome"/>
</dbReference>
<proteinExistence type="predicted"/>
<dbReference type="HOGENOM" id="CLU_037162_0_4_5"/>
<dbReference type="CDD" id="cd03429">
    <property type="entry name" value="NUDIX_NADH_pyrophosphatase_Nudt13"/>
    <property type="match status" value="1"/>
</dbReference>
<dbReference type="PROSITE" id="PS51462">
    <property type="entry name" value="NUDIX"/>
    <property type="match status" value="1"/>
</dbReference>
<dbReference type="EC" id="3.6.1.22" evidence="2"/>
<evidence type="ECO:0000256" key="2">
    <source>
        <dbReference type="ARBA" id="ARBA00012381"/>
    </source>
</evidence>
<keyword evidence="6" id="KW-0520">NAD</keyword>
<dbReference type="InterPro" id="IPR020084">
    <property type="entry name" value="NUDIX_hydrolase_CS"/>
</dbReference>
<dbReference type="Pfam" id="PF09296">
    <property type="entry name" value="NUDIX-like"/>
    <property type="match status" value="1"/>
</dbReference>
<dbReference type="KEGG" id="mag:amb2693"/>
<dbReference type="InterPro" id="IPR015375">
    <property type="entry name" value="NADH_PPase-like_N"/>
</dbReference>
<dbReference type="InterPro" id="IPR000086">
    <property type="entry name" value="NUDIX_hydrolase_dom"/>
</dbReference>
<evidence type="ECO:0000256" key="7">
    <source>
        <dbReference type="SAM" id="MobiDB-lite"/>
    </source>
</evidence>
<evidence type="ECO:0000313" key="10">
    <source>
        <dbReference type="Proteomes" id="UP000007058"/>
    </source>
</evidence>
<dbReference type="NCBIfam" id="NF001299">
    <property type="entry name" value="PRK00241.1"/>
    <property type="match status" value="1"/>
</dbReference>
<dbReference type="InterPro" id="IPR049734">
    <property type="entry name" value="NudC-like_C"/>
</dbReference>
<evidence type="ECO:0000259" key="8">
    <source>
        <dbReference type="PROSITE" id="PS51462"/>
    </source>
</evidence>
<gene>
    <name evidence="9" type="ordered locus">amb2693</name>
</gene>
<evidence type="ECO:0000256" key="5">
    <source>
        <dbReference type="ARBA" id="ARBA00022842"/>
    </source>
</evidence>
<dbReference type="PROSITE" id="PS00893">
    <property type="entry name" value="NUDIX_BOX"/>
    <property type="match status" value="1"/>
</dbReference>
<dbReference type="PANTHER" id="PTHR42904">
    <property type="entry name" value="NUDIX HYDROLASE, NUDC SUBFAMILY"/>
    <property type="match status" value="1"/>
</dbReference>
<dbReference type="SUPFAM" id="SSF55811">
    <property type="entry name" value="Nudix"/>
    <property type="match status" value="1"/>
</dbReference>
<keyword evidence="5" id="KW-0460">Magnesium</keyword>
<evidence type="ECO:0000256" key="1">
    <source>
        <dbReference type="ARBA" id="ARBA00001946"/>
    </source>
</evidence>
<dbReference type="Gene3D" id="3.90.79.20">
    <property type="match status" value="1"/>
</dbReference>
<accession>Q2W3S7</accession>
<dbReference type="Gene3D" id="3.90.79.10">
    <property type="entry name" value="Nucleoside Triphosphate Pyrophosphohydrolase"/>
    <property type="match status" value="1"/>
</dbReference>
<feature type="domain" description="Nudix hydrolase" evidence="8">
    <location>
        <begin position="211"/>
        <end position="338"/>
    </location>
</feature>
<dbReference type="InterPro" id="IPR050241">
    <property type="entry name" value="NAD-cap_RNA_hydrolase_NudC"/>
</dbReference>
<evidence type="ECO:0000256" key="3">
    <source>
        <dbReference type="ARBA" id="ARBA00022723"/>
    </source>
</evidence>
<reference evidence="9 10" key="1">
    <citation type="journal article" date="2005" name="DNA Res.">
        <title>Complete genome sequence of the facultative anaerobic magnetotactic bacterium Magnetospirillum sp. strain AMB-1.</title>
        <authorList>
            <person name="Matsunaga T."/>
            <person name="Okamura Y."/>
            <person name="Fukuda Y."/>
            <person name="Wahyudi A.T."/>
            <person name="Murase Y."/>
            <person name="Takeyama H."/>
        </authorList>
    </citation>
    <scope>NUCLEOTIDE SEQUENCE [LARGE SCALE GENOMIC DNA]</scope>
    <source>
        <strain evidence="10">ATCC 700264 / AMB-1</strain>
    </source>
</reference>
<comment type="cofactor">
    <cofactor evidence="1">
        <name>Mg(2+)</name>
        <dbReference type="ChEBI" id="CHEBI:18420"/>
    </cofactor>
</comment>
<protein>
    <recommendedName>
        <fullName evidence="2">NAD(+) diphosphatase</fullName>
        <ecNumber evidence="2">3.6.1.22</ecNumber>
    </recommendedName>
</protein>
<dbReference type="PANTHER" id="PTHR42904:SF8">
    <property type="entry name" value="NAD(+) DIPHOSPHATASE"/>
    <property type="match status" value="1"/>
</dbReference>
<sequence length="354" mass="38561">MGHRAAQSFKLPTDSQSSFTPPKPRRPRGGDLGVGRPRDPCQAEAMTPSVLYSGLRLDRAHPTRRDGDVSLQMRRQGARYTLYWRGRQLVSGTPPGIRWLDRSYGLRLAEATQGNCLLLGEDGDGPLLALDVSALEGGEQGPEMGGNWVMLRSVGGLLPAQDAGLLAYARGMLVWREKTRFCASCGGPLLVQDSGHSAKCADAACGALHFPRTDPAIIMLVTDSQGRALLGRQPVWTPGMYSCLAGFVEPGESLEDAVAREVWEEAGIRVTSTTYVASQPWPFPSSIMIGFNAVAQDGEPVADPHEIEEVRWFTRDEVSTFGEADRPGDQGRFLPRKDSIARLLVDAWMAAREK</sequence>
<dbReference type="InterPro" id="IPR015797">
    <property type="entry name" value="NUDIX_hydrolase-like_dom_sf"/>
</dbReference>
<dbReference type="GO" id="GO:0005829">
    <property type="term" value="C:cytosol"/>
    <property type="evidence" value="ECO:0007669"/>
    <property type="project" value="TreeGrafter"/>
</dbReference>
<keyword evidence="4" id="KW-0378">Hydrolase</keyword>
<keyword evidence="3" id="KW-0479">Metal-binding</keyword>
<evidence type="ECO:0000256" key="4">
    <source>
        <dbReference type="ARBA" id="ARBA00022801"/>
    </source>
</evidence>
<dbReference type="GO" id="GO:0046872">
    <property type="term" value="F:metal ion binding"/>
    <property type="evidence" value="ECO:0007669"/>
    <property type="project" value="UniProtKB-KW"/>
</dbReference>
<dbReference type="Pfam" id="PF00293">
    <property type="entry name" value="NUDIX"/>
    <property type="match status" value="1"/>
</dbReference>
<keyword evidence="10" id="KW-1185">Reference proteome</keyword>
<dbReference type="GO" id="GO:0035529">
    <property type="term" value="F:NADH pyrophosphatase activity"/>
    <property type="evidence" value="ECO:0007669"/>
    <property type="project" value="TreeGrafter"/>
</dbReference>
<evidence type="ECO:0000256" key="6">
    <source>
        <dbReference type="ARBA" id="ARBA00023027"/>
    </source>
</evidence>